<gene>
    <name evidence="2" type="ORF">E7272_09635</name>
</gene>
<comment type="caution">
    <text evidence="2">The sequence shown here is derived from an EMBL/GenBank/DDBJ whole genome shotgun (WGS) entry which is preliminary data.</text>
</comment>
<proteinExistence type="inferred from homology"/>
<evidence type="ECO:0000256" key="1">
    <source>
        <dbReference type="ARBA" id="ARBA00005397"/>
    </source>
</evidence>
<name>A0A927U8Q1_9FIRM</name>
<protein>
    <submittedName>
        <fullName evidence="2">Adaptor protein MecA</fullName>
    </submittedName>
</protein>
<comment type="similarity">
    <text evidence="1">Belongs to the MecA family.</text>
</comment>
<reference evidence="2" key="1">
    <citation type="submission" date="2019-04" db="EMBL/GenBank/DDBJ databases">
        <title>Evolution of Biomass-Degrading Anaerobic Consortia Revealed by Metagenomics.</title>
        <authorList>
            <person name="Peng X."/>
        </authorList>
    </citation>
    <scope>NUCLEOTIDE SEQUENCE</scope>
    <source>
        <strain evidence="2">SIG311</strain>
    </source>
</reference>
<dbReference type="EMBL" id="SVER01000024">
    <property type="protein sequence ID" value="MBE5920090.1"/>
    <property type="molecule type" value="Genomic_DNA"/>
</dbReference>
<dbReference type="Proteomes" id="UP000766246">
    <property type="component" value="Unassembled WGS sequence"/>
</dbReference>
<accession>A0A927U8Q1</accession>
<dbReference type="InterPro" id="IPR038471">
    <property type="entry name" value="MecA_C_sf"/>
</dbReference>
<dbReference type="InterPro" id="IPR008681">
    <property type="entry name" value="Neg-reg_MecA"/>
</dbReference>
<sequence>MKFKKIGEDKIRCVITKEEMEMSGMELGDFVSDQEKTQSFIRDILAEACETLGIETHAKAYSVQMTVMPQGDVALLISPDSSSGLATAIEELKKHLTGLQETLSTTKNTTGSTPAMVAVGPGTADVPVQPAQALRDDTDEVTAQYLDTPLWAILPDLDAAILLCKHLPKYEGMQSALYRYGDDYYIKLNFELTRRQISAVILVLAEFATQMFTESFDGAFLLEHGDLICDDCVNVLSQV</sequence>
<evidence type="ECO:0000313" key="2">
    <source>
        <dbReference type="EMBL" id="MBE5920090.1"/>
    </source>
</evidence>
<evidence type="ECO:0000313" key="3">
    <source>
        <dbReference type="Proteomes" id="UP000766246"/>
    </source>
</evidence>
<dbReference type="Gene3D" id="3.30.70.1950">
    <property type="match status" value="1"/>
</dbReference>
<dbReference type="Pfam" id="PF05389">
    <property type="entry name" value="MecA"/>
    <property type="match status" value="1"/>
</dbReference>
<organism evidence="2 3">
    <name type="scientific">Pseudobutyrivibrio ruminis</name>
    <dbReference type="NCBI Taxonomy" id="46206"/>
    <lineage>
        <taxon>Bacteria</taxon>
        <taxon>Bacillati</taxon>
        <taxon>Bacillota</taxon>
        <taxon>Clostridia</taxon>
        <taxon>Lachnospirales</taxon>
        <taxon>Lachnospiraceae</taxon>
        <taxon>Pseudobutyrivibrio</taxon>
    </lineage>
</organism>
<dbReference type="AlphaFoldDB" id="A0A927U8Q1"/>